<dbReference type="STRING" id="211165.GCA_000317285_05425"/>
<evidence type="ECO:0000313" key="1">
    <source>
        <dbReference type="EMBL" id="RUR74500.1"/>
    </source>
</evidence>
<name>A0A3S0ZEC9_CHLFR</name>
<gene>
    <name evidence="1" type="ORF">PCC6912_52750</name>
</gene>
<protein>
    <submittedName>
        <fullName evidence="1">Uncharacterized protein</fullName>
    </submittedName>
</protein>
<dbReference type="AlphaFoldDB" id="A0A3S0ZEC9"/>
<proteinExistence type="predicted"/>
<sequence>MHSTDLKTPIRNRYFYGKLLDVYHFQLETCYLNAKRWLLNRLISGYGVVCGLDVKAAPNKKGIIVTPGLAIDKWGREIIVSTDTEPIPIPSQFIPKPPTDTTQASPEKPPEEKFVHLLLCYHECESDPAPILTGDNCGVPACEPGTIRERYKLEFKAGAVPPPLKDVCIPDFISGDRIDYPQLAKYVTSHGCRQLPENPCIPLANIRVAPVDEDPCHPQEDNIDITIRPIVFTNDLLFKLLLSLIHEDNYGEIK</sequence>
<comment type="caution">
    <text evidence="1">The sequence shown here is derived from an EMBL/GenBank/DDBJ whole genome shotgun (WGS) entry which is preliminary data.</text>
</comment>
<dbReference type="RefSeq" id="WP_016878335.1">
    <property type="nucleotide sequence ID" value="NZ_AJLN01000120.1"/>
</dbReference>
<organism evidence="1 2">
    <name type="scientific">Chlorogloeopsis fritschii PCC 6912</name>
    <dbReference type="NCBI Taxonomy" id="211165"/>
    <lineage>
        <taxon>Bacteria</taxon>
        <taxon>Bacillati</taxon>
        <taxon>Cyanobacteriota</taxon>
        <taxon>Cyanophyceae</taxon>
        <taxon>Nostocales</taxon>
        <taxon>Chlorogloeopsidaceae</taxon>
        <taxon>Chlorogloeopsis</taxon>
    </lineage>
</organism>
<dbReference type="Proteomes" id="UP000268857">
    <property type="component" value="Unassembled WGS sequence"/>
</dbReference>
<evidence type="ECO:0000313" key="2">
    <source>
        <dbReference type="Proteomes" id="UP000268857"/>
    </source>
</evidence>
<reference evidence="1 2" key="1">
    <citation type="journal article" date="2019" name="Genome Biol. Evol.">
        <title>Day and night: Metabolic profiles and evolutionary relationships of six axenic non-marine cyanobacteria.</title>
        <authorList>
            <person name="Will S.E."/>
            <person name="Henke P."/>
            <person name="Boedeker C."/>
            <person name="Huang S."/>
            <person name="Brinkmann H."/>
            <person name="Rohde M."/>
            <person name="Jarek M."/>
            <person name="Friedl T."/>
            <person name="Seufert S."/>
            <person name="Schumacher M."/>
            <person name="Overmann J."/>
            <person name="Neumann-Schaal M."/>
            <person name="Petersen J."/>
        </authorList>
    </citation>
    <scope>NUCLEOTIDE SEQUENCE [LARGE SCALE GENOMIC DNA]</scope>
    <source>
        <strain evidence="1 2">PCC 6912</strain>
    </source>
</reference>
<keyword evidence="2" id="KW-1185">Reference proteome</keyword>
<dbReference type="OrthoDB" id="2643721at2"/>
<dbReference type="EMBL" id="RSCJ01000029">
    <property type="protein sequence ID" value="RUR74500.1"/>
    <property type="molecule type" value="Genomic_DNA"/>
</dbReference>
<accession>A0A3S0ZEC9</accession>